<dbReference type="EMBL" id="JAFJMO010000005">
    <property type="protein sequence ID" value="KAJ8276615.1"/>
    <property type="molecule type" value="Genomic_DNA"/>
</dbReference>
<dbReference type="PANTHER" id="PTHR47231:SF1">
    <property type="entry name" value="CILIA- AND FLAGELLA-ASSOCIATED PROTEIN HOATZ"/>
    <property type="match status" value="1"/>
</dbReference>
<comment type="caution">
    <text evidence="4">The sequence shown here is derived from an EMBL/GenBank/DDBJ whole genome shotgun (WGS) entry which is preliminary data.</text>
</comment>
<evidence type="ECO:0000256" key="2">
    <source>
        <dbReference type="ARBA" id="ARBA00023657"/>
    </source>
</evidence>
<dbReference type="PANTHER" id="PTHR47231">
    <property type="entry name" value="UPF0722 PROTEIN C11ORF88"/>
    <property type="match status" value="1"/>
</dbReference>
<sequence>MSETMERNGLEPADLDNYFTVFAGSPQEDVSYAKVFWSSVTLQPPLESRLVSGDISQRLKVAGNPQHYVSTGHGPPILDTKCEENLQAAYLKQRADEKKIYLQMAKHRDEVIALLRRQREERIKKEMISLPYKPNKGNVEKSARGKEILYHSTVPFFVLSSSETVTSLRPPPLKLPEDIQQDMEDVRGLD</sequence>
<dbReference type="InterPro" id="IPR040681">
    <property type="entry name" value="HOATZ-like"/>
</dbReference>
<dbReference type="GO" id="GO:0060271">
    <property type="term" value="P:cilium assembly"/>
    <property type="evidence" value="ECO:0007669"/>
    <property type="project" value="InterPro"/>
</dbReference>
<proteinExistence type="inferred from homology"/>
<evidence type="ECO:0000313" key="5">
    <source>
        <dbReference type="Proteomes" id="UP001152803"/>
    </source>
</evidence>
<evidence type="ECO:0000256" key="3">
    <source>
        <dbReference type="SAM" id="MobiDB-lite"/>
    </source>
</evidence>
<evidence type="ECO:0000313" key="4">
    <source>
        <dbReference type="EMBL" id="KAJ8276615.1"/>
    </source>
</evidence>
<dbReference type="Pfam" id="PF17664">
    <property type="entry name" value="HOATZ-like"/>
    <property type="match status" value="1"/>
</dbReference>
<protein>
    <recommendedName>
        <fullName evidence="2">Cilia- and flagella-associated protein HOATZ</fullName>
    </recommendedName>
</protein>
<accession>A0A9Q1DQ22</accession>
<name>A0A9Q1DQ22_CONCO</name>
<keyword evidence="5" id="KW-1185">Reference proteome</keyword>
<comment type="similarity">
    <text evidence="1">Belongs to the HOATZ family.</text>
</comment>
<dbReference type="Proteomes" id="UP001152803">
    <property type="component" value="Unassembled WGS sequence"/>
</dbReference>
<dbReference type="AlphaFoldDB" id="A0A9Q1DQ22"/>
<evidence type="ECO:0000256" key="1">
    <source>
        <dbReference type="ARBA" id="ARBA00023451"/>
    </source>
</evidence>
<feature type="region of interest" description="Disordered" evidence="3">
    <location>
        <begin position="166"/>
        <end position="190"/>
    </location>
</feature>
<reference evidence="4" key="1">
    <citation type="journal article" date="2023" name="Science">
        <title>Genome structures resolve the early diversification of teleost fishes.</title>
        <authorList>
            <person name="Parey E."/>
            <person name="Louis A."/>
            <person name="Montfort J."/>
            <person name="Bouchez O."/>
            <person name="Roques C."/>
            <person name="Iampietro C."/>
            <person name="Lluch J."/>
            <person name="Castinel A."/>
            <person name="Donnadieu C."/>
            <person name="Desvignes T."/>
            <person name="Floi Bucao C."/>
            <person name="Jouanno E."/>
            <person name="Wen M."/>
            <person name="Mejri S."/>
            <person name="Dirks R."/>
            <person name="Jansen H."/>
            <person name="Henkel C."/>
            <person name="Chen W.J."/>
            <person name="Zahm M."/>
            <person name="Cabau C."/>
            <person name="Klopp C."/>
            <person name="Thompson A.W."/>
            <person name="Robinson-Rechavi M."/>
            <person name="Braasch I."/>
            <person name="Lecointre G."/>
            <person name="Bobe J."/>
            <person name="Postlethwait J.H."/>
            <person name="Berthelot C."/>
            <person name="Roest Crollius H."/>
            <person name="Guiguen Y."/>
        </authorList>
    </citation>
    <scope>NUCLEOTIDE SEQUENCE</scope>
    <source>
        <strain evidence="4">Concon-B</strain>
    </source>
</reference>
<gene>
    <name evidence="4" type="ORF">COCON_G00083670</name>
</gene>
<dbReference type="OrthoDB" id="10004365at2759"/>
<organism evidence="4 5">
    <name type="scientific">Conger conger</name>
    <name type="common">Conger eel</name>
    <name type="synonym">Muraena conger</name>
    <dbReference type="NCBI Taxonomy" id="82655"/>
    <lineage>
        <taxon>Eukaryota</taxon>
        <taxon>Metazoa</taxon>
        <taxon>Chordata</taxon>
        <taxon>Craniata</taxon>
        <taxon>Vertebrata</taxon>
        <taxon>Euteleostomi</taxon>
        <taxon>Actinopterygii</taxon>
        <taxon>Neopterygii</taxon>
        <taxon>Teleostei</taxon>
        <taxon>Anguilliformes</taxon>
        <taxon>Congridae</taxon>
        <taxon>Conger</taxon>
    </lineage>
</organism>